<dbReference type="Pfam" id="PF07690">
    <property type="entry name" value="MFS_1"/>
    <property type="match status" value="1"/>
</dbReference>
<dbReference type="SUPFAM" id="SSF103473">
    <property type="entry name" value="MFS general substrate transporter"/>
    <property type="match status" value="1"/>
</dbReference>
<sequence length="409" mass="40700">MTPRTLPVERAAGPSAPLVAAIAFLTLVDLFAAQAIVSMLTSHYGVTPAEMGVAVNAATIGMAIASLAVALFSARLDRRLGIAASLLLLSVPTALLAFAPDLATFSALRVTQGLCMAVAFTLTLAWLGERAAAAASAGAFAAYVTGNVGSNLLGRLLAAGIADHFGVGTVFFTFAALNLCGAALAFAVVDPGRPAAAPGGGPAAPWAAVFAHLANPALVAAFLLGFSILFAFIGVFTYVNFVLVAPPLGLGMMALGTVYFVFAPSMLTTPLAGRIAARVGVRAAVLLGLAVAMAGALCLLSASLAMVLAGMTLVGLGTFFAQGVATGFVGRAATHDRSAASGLYLASYFAGGLVGASVLGQVFDRLGWSATVLGVCIALAAGMACAARLTLRARGAAGPQDGAIGSPAR</sequence>
<dbReference type="GO" id="GO:0005886">
    <property type="term" value="C:plasma membrane"/>
    <property type="evidence" value="ECO:0007669"/>
    <property type="project" value="UniProtKB-SubCell"/>
</dbReference>
<name>A0A8B2NJL2_9HYPH</name>
<dbReference type="GO" id="GO:0022857">
    <property type="term" value="F:transmembrane transporter activity"/>
    <property type="evidence" value="ECO:0007669"/>
    <property type="project" value="InterPro"/>
</dbReference>
<evidence type="ECO:0000256" key="5">
    <source>
        <dbReference type="ARBA" id="ARBA00022692"/>
    </source>
</evidence>
<evidence type="ECO:0000256" key="8">
    <source>
        <dbReference type="SAM" id="Phobius"/>
    </source>
</evidence>
<feature type="transmembrane region" description="Helical" evidence="8">
    <location>
        <begin position="106"/>
        <end position="127"/>
    </location>
</feature>
<feature type="transmembrane region" description="Helical" evidence="8">
    <location>
        <begin position="20"/>
        <end position="41"/>
    </location>
</feature>
<keyword evidence="6 8" id="KW-1133">Transmembrane helix</keyword>
<dbReference type="InterPro" id="IPR036259">
    <property type="entry name" value="MFS_trans_sf"/>
</dbReference>
<feature type="domain" description="Major facilitator superfamily (MFS) profile" evidence="9">
    <location>
        <begin position="15"/>
        <end position="394"/>
    </location>
</feature>
<dbReference type="AlphaFoldDB" id="A0A8B2NJL2"/>
<feature type="transmembrane region" description="Helical" evidence="8">
    <location>
        <begin position="221"/>
        <end position="242"/>
    </location>
</feature>
<proteinExistence type="inferred from homology"/>
<keyword evidence="4" id="KW-1003">Cell membrane</keyword>
<reference evidence="10 11" key="1">
    <citation type="submission" date="2018-05" db="EMBL/GenBank/DDBJ databases">
        <title>Acuticoccus sediminis sp. nov., isolated from deep-sea sediment of Indian Ocean.</title>
        <authorList>
            <person name="Liu X."/>
            <person name="Lai Q."/>
            <person name="Du Y."/>
            <person name="Sun F."/>
            <person name="Zhang X."/>
            <person name="Wang S."/>
            <person name="Shao Z."/>
        </authorList>
    </citation>
    <scope>NUCLEOTIDE SEQUENCE [LARGE SCALE GENOMIC DNA]</scope>
    <source>
        <strain evidence="10 11">PTG4-2</strain>
    </source>
</reference>
<evidence type="ECO:0000256" key="1">
    <source>
        <dbReference type="ARBA" id="ARBA00004651"/>
    </source>
</evidence>
<dbReference type="Gene3D" id="1.20.1250.20">
    <property type="entry name" value="MFS general substrate transporter like domains"/>
    <property type="match status" value="1"/>
</dbReference>
<comment type="subcellular location">
    <subcellularLocation>
        <location evidence="1">Cell membrane</location>
        <topology evidence="1">Multi-pass membrane protein</topology>
    </subcellularLocation>
</comment>
<dbReference type="EMBL" id="QHHQ01000007">
    <property type="protein sequence ID" value="RAH98466.1"/>
    <property type="molecule type" value="Genomic_DNA"/>
</dbReference>
<dbReference type="InterPro" id="IPR011701">
    <property type="entry name" value="MFS"/>
</dbReference>
<keyword evidence="11" id="KW-1185">Reference proteome</keyword>
<organism evidence="10 11">
    <name type="scientific">Acuticoccus sediminis</name>
    <dbReference type="NCBI Taxonomy" id="2184697"/>
    <lineage>
        <taxon>Bacteria</taxon>
        <taxon>Pseudomonadati</taxon>
        <taxon>Pseudomonadota</taxon>
        <taxon>Alphaproteobacteria</taxon>
        <taxon>Hyphomicrobiales</taxon>
        <taxon>Amorphaceae</taxon>
        <taxon>Acuticoccus</taxon>
    </lineage>
</organism>
<dbReference type="PANTHER" id="PTHR43271">
    <property type="entry name" value="BLL2771 PROTEIN"/>
    <property type="match status" value="1"/>
</dbReference>
<evidence type="ECO:0000259" key="9">
    <source>
        <dbReference type="PROSITE" id="PS50850"/>
    </source>
</evidence>
<feature type="transmembrane region" description="Helical" evidence="8">
    <location>
        <begin position="165"/>
        <end position="189"/>
    </location>
</feature>
<feature type="transmembrane region" description="Helical" evidence="8">
    <location>
        <begin position="308"/>
        <end position="330"/>
    </location>
</feature>
<keyword evidence="5 8" id="KW-0812">Transmembrane</keyword>
<dbReference type="Proteomes" id="UP000249590">
    <property type="component" value="Unassembled WGS sequence"/>
</dbReference>
<evidence type="ECO:0000256" key="4">
    <source>
        <dbReference type="ARBA" id="ARBA00022475"/>
    </source>
</evidence>
<dbReference type="RefSeq" id="WP_111351382.1">
    <property type="nucleotide sequence ID" value="NZ_QHHQ01000007.1"/>
</dbReference>
<evidence type="ECO:0000256" key="7">
    <source>
        <dbReference type="ARBA" id="ARBA00023136"/>
    </source>
</evidence>
<feature type="transmembrane region" description="Helical" evidence="8">
    <location>
        <begin position="248"/>
        <end position="267"/>
    </location>
</feature>
<feature type="transmembrane region" description="Helical" evidence="8">
    <location>
        <begin position="342"/>
        <end position="360"/>
    </location>
</feature>
<comment type="similarity">
    <text evidence="2">Belongs to the major facilitator superfamily.</text>
</comment>
<evidence type="ECO:0000313" key="10">
    <source>
        <dbReference type="EMBL" id="RAH98466.1"/>
    </source>
</evidence>
<feature type="transmembrane region" description="Helical" evidence="8">
    <location>
        <begin position="133"/>
        <end position="153"/>
    </location>
</feature>
<protein>
    <submittedName>
        <fullName evidence="10">MFS transporter</fullName>
    </submittedName>
</protein>
<keyword evidence="7 8" id="KW-0472">Membrane</keyword>
<evidence type="ECO:0000256" key="6">
    <source>
        <dbReference type="ARBA" id="ARBA00022989"/>
    </source>
</evidence>
<evidence type="ECO:0000313" key="11">
    <source>
        <dbReference type="Proteomes" id="UP000249590"/>
    </source>
</evidence>
<gene>
    <name evidence="10" type="ORF">DLJ53_27025</name>
</gene>
<feature type="transmembrane region" description="Helical" evidence="8">
    <location>
        <begin position="53"/>
        <end position="74"/>
    </location>
</feature>
<evidence type="ECO:0000256" key="2">
    <source>
        <dbReference type="ARBA" id="ARBA00008335"/>
    </source>
</evidence>
<feature type="transmembrane region" description="Helical" evidence="8">
    <location>
        <begin position="366"/>
        <end position="387"/>
    </location>
</feature>
<comment type="caution">
    <text evidence="10">The sequence shown here is derived from an EMBL/GenBank/DDBJ whole genome shotgun (WGS) entry which is preliminary data.</text>
</comment>
<feature type="transmembrane region" description="Helical" evidence="8">
    <location>
        <begin position="80"/>
        <end position="99"/>
    </location>
</feature>
<evidence type="ECO:0000256" key="3">
    <source>
        <dbReference type="ARBA" id="ARBA00022448"/>
    </source>
</evidence>
<dbReference type="OrthoDB" id="63984at2"/>
<dbReference type="PROSITE" id="PS50850">
    <property type="entry name" value="MFS"/>
    <property type="match status" value="1"/>
</dbReference>
<keyword evidence="3" id="KW-0813">Transport</keyword>
<dbReference type="PANTHER" id="PTHR43271:SF2">
    <property type="entry name" value="BLL2771 PROTEIN"/>
    <property type="match status" value="1"/>
</dbReference>
<accession>A0A8B2NJL2</accession>
<dbReference type="InterPro" id="IPR020846">
    <property type="entry name" value="MFS_dom"/>
</dbReference>
<feature type="transmembrane region" description="Helical" evidence="8">
    <location>
        <begin position="279"/>
        <end position="302"/>
    </location>
</feature>